<comment type="caution">
    <text evidence="1">The sequence shown here is derived from an EMBL/GenBank/DDBJ whole genome shotgun (WGS) entry which is preliminary data.</text>
</comment>
<organism evidence="1 2">
    <name type="scientific">Mesorhizobium hungaricum</name>
    <dbReference type="NCBI Taxonomy" id="1566387"/>
    <lineage>
        <taxon>Bacteria</taxon>
        <taxon>Pseudomonadati</taxon>
        <taxon>Pseudomonadota</taxon>
        <taxon>Alphaproteobacteria</taxon>
        <taxon>Hyphomicrobiales</taxon>
        <taxon>Phyllobacteriaceae</taxon>
        <taxon>Mesorhizobium</taxon>
    </lineage>
</organism>
<keyword evidence="2" id="KW-1185">Reference proteome</keyword>
<evidence type="ECO:0000313" key="2">
    <source>
        <dbReference type="Proteomes" id="UP000094412"/>
    </source>
</evidence>
<reference evidence="1 2" key="1">
    <citation type="submission" date="2016-08" db="EMBL/GenBank/DDBJ databases">
        <title>Whole genome sequence of Mesorhizobium sp. strain UASWS1009 isolated from industrial sewage.</title>
        <authorList>
            <person name="Crovadore J."/>
            <person name="Calmin G."/>
            <person name="Chablais R."/>
            <person name="Cochard B."/>
            <person name="Lefort F."/>
        </authorList>
    </citation>
    <scope>NUCLEOTIDE SEQUENCE [LARGE SCALE GENOMIC DNA]</scope>
    <source>
        <strain evidence="1 2">UASWS1009</strain>
    </source>
</reference>
<dbReference type="AlphaFoldDB" id="A0A1C2EEP1"/>
<dbReference type="Proteomes" id="UP000094412">
    <property type="component" value="Unassembled WGS sequence"/>
</dbReference>
<sequence>MSRHSFVANQAKMQTDPAFLKRTIADCLIYANSEPLENQKRFAARHKIPLRDVAPVACKRFVNGLVQNRYTYEKYREGINAGKGFDFFQVADSL</sequence>
<proteinExistence type="predicted"/>
<evidence type="ECO:0000313" key="1">
    <source>
        <dbReference type="EMBL" id="OCX25558.1"/>
    </source>
</evidence>
<protein>
    <submittedName>
        <fullName evidence="1">Uncharacterized protein</fullName>
    </submittedName>
</protein>
<name>A0A1C2EEP1_9HYPH</name>
<dbReference type="EMBL" id="MDEO01000015">
    <property type="protein sequence ID" value="OCX25558.1"/>
    <property type="molecule type" value="Genomic_DNA"/>
</dbReference>
<gene>
    <name evidence="1" type="ORF">QV13_00130</name>
</gene>
<accession>A0A1C2EEP1</accession>